<evidence type="ECO:0000313" key="1">
    <source>
        <dbReference type="EMBL" id="KAI4557976.1"/>
    </source>
</evidence>
<organism evidence="1 2">
    <name type="scientific">Ovis ammon polii x Ovis aries</name>
    <dbReference type="NCBI Taxonomy" id="2918886"/>
    <lineage>
        <taxon>Eukaryota</taxon>
        <taxon>Metazoa</taxon>
        <taxon>Chordata</taxon>
        <taxon>Craniata</taxon>
        <taxon>Vertebrata</taxon>
        <taxon>Euteleostomi</taxon>
        <taxon>Mammalia</taxon>
        <taxon>Eutheria</taxon>
        <taxon>Laurasiatheria</taxon>
        <taxon>Artiodactyla</taxon>
        <taxon>Ruminantia</taxon>
        <taxon>Pecora</taxon>
        <taxon>Bovidae</taxon>
        <taxon>Caprinae</taxon>
        <taxon>Ovis</taxon>
    </lineage>
</organism>
<sequence>MTSEEMAGSVLRPVSQRKVISAQSTVDERNDKVSDISVPESHPVRQGGETSHTISQLTKLTEESSGSKVPPIFSVAREKITSDENSNEKRWEKSMPDSVKNLNINCNSILKNHQHGPSQSQFYETCNSITEEGLCLETGIPSSVEGKVFSGIQLEIDRPPMGISPLGTQSAIVETSRAHPSNMAVFHLRYEVDRRMSDSFCPLSDNLILDDCGNCVLPAVGEGQEKSYTAYTCKLMKLTSNCDNKNRQLQCDHCDPLNDKYLCFEGSCPKADVVCSSDSFCREDFTDSPPAKTILSHFEDFPDNCEDVEEDLFKNKRERSAWLVRRFCKNDKEVKKSVFTGTRAIVRTLPSGHIGLEALSYIDQKKNGLLLPPGRVMERLSTVVVRQDGSQGLSEAQWYPVRVKVSFNPFFKVDFLKLQISIVLIHGKCSVLANDS</sequence>
<dbReference type="Proteomes" id="UP001057279">
    <property type="component" value="Linkage Group LG24"/>
</dbReference>
<gene>
    <name evidence="1" type="ORF">MJG53_018729</name>
</gene>
<keyword evidence="2" id="KW-1185">Reference proteome</keyword>
<dbReference type="EMBL" id="CM043049">
    <property type="protein sequence ID" value="KAI4557976.1"/>
    <property type="molecule type" value="Genomic_DNA"/>
</dbReference>
<proteinExistence type="predicted"/>
<name>A0ACB9U4K9_9CETA</name>
<reference evidence="1" key="1">
    <citation type="submission" date="2022-03" db="EMBL/GenBank/DDBJ databases">
        <title>Genomic analyses of argali, domestic sheep and their hybrids provide insights into chromosomal evolution, heterosis and genetic basis of agronomic traits.</title>
        <authorList>
            <person name="Li M."/>
        </authorList>
    </citation>
    <scope>NUCLEOTIDE SEQUENCE</scope>
    <source>
        <strain evidence="1">F1 hybrid</strain>
    </source>
</reference>
<evidence type="ECO:0000313" key="2">
    <source>
        <dbReference type="Proteomes" id="UP001057279"/>
    </source>
</evidence>
<accession>A0ACB9U4K9</accession>
<protein>
    <submittedName>
        <fullName evidence="1">Uncharacterized protein</fullName>
    </submittedName>
</protein>
<comment type="caution">
    <text evidence="1">The sequence shown here is derived from an EMBL/GenBank/DDBJ whole genome shotgun (WGS) entry which is preliminary data.</text>
</comment>